<dbReference type="CDD" id="cd00112">
    <property type="entry name" value="LDLa"/>
    <property type="match status" value="29"/>
</dbReference>
<evidence type="ECO:0000256" key="3">
    <source>
        <dbReference type="ARBA" id="ARBA00022583"/>
    </source>
</evidence>
<organism evidence="19 20">
    <name type="scientific">Aplysia californica</name>
    <name type="common">California sea hare</name>
    <dbReference type="NCBI Taxonomy" id="6500"/>
    <lineage>
        <taxon>Eukaryota</taxon>
        <taxon>Metazoa</taxon>
        <taxon>Spiralia</taxon>
        <taxon>Lophotrochozoa</taxon>
        <taxon>Mollusca</taxon>
        <taxon>Gastropoda</taxon>
        <taxon>Heterobranchia</taxon>
        <taxon>Euthyneura</taxon>
        <taxon>Tectipleura</taxon>
        <taxon>Aplysiida</taxon>
        <taxon>Aplysioidea</taxon>
        <taxon>Aplysiidae</taxon>
        <taxon>Aplysia</taxon>
    </lineage>
</organism>
<evidence type="ECO:0000256" key="17">
    <source>
        <dbReference type="SAM" id="SignalP"/>
    </source>
</evidence>
<feature type="disulfide bond" evidence="13">
    <location>
        <begin position="1141"/>
        <end position="1156"/>
    </location>
</feature>
<feature type="repeat" description="LDL-receptor class B" evidence="14">
    <location>
        <begin position="2450"/>
        <end position="2492"/>
    </location>
</feature>
<evidence type="ECO:0000256" key="14">
    <source>
        <dbReference type="PROSITE-ProRule" id="PRU00461"/>
    </source>
</evidence>
<dbReference type="SMART" id="SM00181">
    <property type="entry name" value="EGF"/>
    <property type="match status" value="27"/>
</dbReference>
<dbReference type="PANTHER" id="PTHR22722">
    <property type="entry name" value="LOW-DENSITY LIPOPROTEIN RECEPTOR-RELATED PROTEIN 2-RELATED"/>
    <property type="match status" value="1"/>
</dbReference>
<evidence type="ECO:0000256" key="5">
    <source>
        <dbReference type="ARBA" id="ARBA00022737"/>
    </source>
</evidence>
<feature type="domain" description="EGF-like" evidence="18">
    <location>
        <begin position="3004"/>
        <end position="3040"/>
    </location>
</feature>
<feature type="disulfide bond" evidence="12">
    <location>
        <begin position="4385"/>
        <end position="4395"/>
    </location>
</feature>
<feature type="signal peptide" evidence="17">
    <location>
        <begin position="1"/>
        <end position="26"/>
    </location>
</feature>
<feature type="chain" id="PRO_5046569648" evidence="17">
    <location>
        <begin position="27"/>
        <end position="4707"/>
    </location>
</feature>
<dbReference type="Pfam" id="PF00058">
    <property type="entry name" value="Ldl_recept_b"/>
    <property type="match status" value="6"/>
</dbReference>
<dbReference type="Gene3D" id="2.120.10.30">
    <property type="entry name" value="TolB, C-terminal domain"/>
    <property type="match status" value="8"/>
</dbReference>
<keyword evidence="19" id="KW-1185">Reference proteome</keyword>
<dbReference type="SMART" id="SM00192">
    <property type="entry name" value="LDLa"/>
    <property type="match status" value="32"/>
</dbReference>
<feature type="repeat" description="LDL-receptor class B" evidence="14">
    <location>
        <begin position="2039"/>
        <end position="2081"/>
    </location>
</feature>
<dbReference type="PANTHER" id="PTHR22722:SF5">
    <property type="entry name" value="LOW-DENSITY LIPOPROTEIN RECEPTOR-RELATED PROTEIN 1B"/>
    <property type="match status" value="1"/>
</dbReference>
<proteinExistence type="predicted"/>
<feature type="disulfide bond" evidence="12">
    <location>
        <begin position="222"/>
        <end position="232"/>
    </location>
</feature>
<feature type="disulfide bond" evidence="12">
    <location>
        <begin position="4341"/>
        <end position="4351"/>
    </location>
</feature>
<feature type="disulfide bond" evidence="13">
    <location>
        <begin position="3644"/>
        <end position="3662"/>
    </location>
</feature>
<dbReference type="SUPFAM" id="SSF63825">
    <property type="entry name" value="YWTD domain"/>
    <property type="match status" value="8"/>
</dbReference>
<dbReference type="Gene3D" id="2.40.128.620">
    <property type="match status" value="1"/>
</dbReference>
<feature type="disulfide bond" evidence="13">
    <location>
        <begin position="2877"/>
        <end position="2889"/>
    </location>
</feature>
<comment type="subcellular location">
    <subcellularLocation>
        <location evidence="1">Membrane</location>
        <topology evidence="1">Single-pass membrane protein</topology>
    </subcellularLocation>
</comment>
<evidence type="ECO:0000256" key="16">
    <source>
        <dbReference type="SAM" id="Phobius"/>
    </source>
</evidence>
<dbReference type="InterPro" id="IPR023415">
    <property type="entry name" value="LDLR_class-A_CS"/>
</dbReference>
<feature type="disulfide bond" evidence="13">
    <location>
        <begin position="2734"/>
        <end position="2749"/>
    </location>
</feature>
<feature type="disulfide bond" evidence="12">
    <location>
        <begin position="4366"/>
        <end position="4375"/>
    </location>
</feature>
<name>A0ABM1AAM0_APLCA</name>
<feature type="compositionally biased region" description="Acidic residues" evidence="15">
    <location>
        <begin position="4635"/>
        <end position="4644"/>
    </location>
</feature>
<evidence type="ECO:0000256" key="13">
    <source>
        <dbReference type="PROSITE-ProRule" id="PRU00124"/>
    </source>
</evidence>
<feature type="disulfide bond" evidence="13">
    <location>
        <begin position="1122"/>
        <end position="1134"/>
    </location>
</feature>
<evidence type="ECO:0000256" key="15">
    <source>
        <dbReference type="SAM" id="MobiDB-lite"/>
    </source>
</evidence>
<dbReference type="InterPro" id="IPR032485">
    <property type="entry name" value="LRP1-like_beta_prop"/>
</dbReference>
<evidence type="ECO:0000256" key="4">
    <source>
        <dbReference type="ARBA" id="ARBA00022692"/>
    </source>
</evidence>
<dbReference type="SUPFAM" id="SSF57184">
    <property type="entry name" value="Growth factor receptor domain"/>
    <property type="match status" value="1"/>
</dbReference>
<feature type="disulfide bond" evidence="13">
    <location>
        <begin position="960"/>
        <end position="978"/>
    </location>
</feature>
<keyword evidence="4 16" id="KW-0812">Transmembrane</keyword>
<feature type="repeat" description="LDL-receptor class B" evidence="14">
    <location>
        <begin position="3238"/>
        <end position="3281"/>
    </location>
</feature>
<feature type="disulfide bond" evidence="13">
    <location>
        <begin position="2840"/>
        <end position="2858"/>
    </location>
</feature>
<feature type="disulfide bond" evidence="13">
    <location>
        <begin position="3755"/>
        <end position="3767"/>
    </location>
</feature>
<dbReference type="InterPro" id="IPR011042">
    <property type="entry name" value="6-blade_b-propeller_TolB-like"/>
</dbReference>
<evidence type="ECO:0000256" key="2">
    <source>
        <dbReference type="ARBA" id="ARBA00022536"/>
    </source>
</evidence>
<dbReference type="Proteomes" id="UP000694888">
    <property type="component" value="Unplaced"/>
</dbReference>
<feature type="domain" description="EGF-like" evidence="18">
    <location>
        <begin position="3058"/>
        <end position="3097"/>
    </location>
</feature>
<feature type="disulfide bond" evidence="13">
    <location>
        <begin position="3553"/>
        <end position="3565"/>
    </location>
</feature>
<feature type="disulfide bond" evidence="13">
    <location>
        <begin position="2939"/>
        <end position="2954"/>
    </location>
</feature>
<feature type="repeat" description="LDL-receptor class B" evidence="14">
    <location>
        <begin position="4120"/>
        <end position="4163"/>
    </location>
</feature>
<feature type="repeat" description="LDL-receptor class B" evidence="14">
    <location>
        <begin position="3195"/>
        <end position="3237"/>
    </location>
</feature>
<feature type="disulfide bond" evidence="13">
    <location>
        <begin position="1048"/>
        <end position="1066"/>
    </location>
</feature>
<evidence type="ECO:0000256" key="9">
    <source>
        <dbReference type="ARBA" id="ARBA00023157"/>
    </source>
</evidence>
<dbReference type="InterPro" id="IPR002172">
    <property type="entry name" value="LDrepeatLR_classA_rpt"/>
</dbReference>
<dbReference type="InterPro" id="IPR009030">
    <property type="entry name" value="Growth_fac_rcpt_cys_sf"/>
</dbReference>
<feature type="disulfide bond" evidence="12">
    <location>
        <begin position="3062"/>
        <end position="3072"/>
    </location>
</feature>
<feature type="disulfide bond" evidence="13">
    <location>
        <begin position="3735"/>
        <end position="3750"/>
    </location>
</feature>
<feature type="disulfide bond" evidence="13">
    <location>
        <begin position="3695"/>
        <end position="3710"/>
    </location>
</feature>
<feature type="disulfide bond" evidence="13">
    <location>
        <begin position="2773"/>
        <end position="2788"/>
    </location>
</feature>
<dbReference type="PROSITE" id="PS51120">
    <property type="entry name" value="LDLRB"/>
    <property type="match status" value="14"/>
</dbReference>
<dbReference type="Pfam" id="PF00057">
    <property type="entry name" value="Ldl_recept_a"/>
    <property type="match status" value="28"/>
</dbReference>
<dbReference type="Gene3D" id="4.10.400.10">
    <property type="entry name" value="Low-density Lipoprotein Receptor"/>
    <property type="match status" value="31"/>
</dbReference>
<feature type="disulfide bond" evidence="13">
    <location>
        <begin position="3762"/>
        <end position="3780"/>
    </location>
</feature>
<dbReference type="PRINTS" id="PR00261">
    <property type="entry name" value="LDLRECEPTOR"/>
</dbReference>
<keyword evidence="10 20" id="KW-0675">Receptor</keyword>
<evidence type="ECO:0000313" key="19">
    <source>
        <dbReference type="Proteomes" id="UP000694888"/>
    </source>
</evidence>
<feature type="disulfide bond" evidence="13">
    <location>
        <begin position="3683"/>
        <end position="3701"/>
    </location>
</feature>
<feature type="disulfide bond" evidence="13">
    <location>
        <begin position="3774"/>
        <end position="3789"/>
    </location>
</feature>
<evidence type="ECO:0000256" key="11">
    <source>
        <dbReference type="ARBA" id="ARBA00023180"/>
    </source>
</evidence>
<feature type="disulfide bond" evidence="13">
    <location>
        <begin position="64"/>
        <end position="79"/>
    </location>
</feature>
<evidence type="ECO:0000256" key="10">
    <source>
        <dbReference type="ARBA" id="ARBA00023170"/>
    </source>
</evidence>
<feature type="disulfide bond" evidence="13">
    <location>
        <begin position="1060"/>
        <end position="1075"/>
    </location>
</feature>
<dbReference type="SUPFAM" id="SSF57424">
    <property type="entry name" value="LDL receptor-like module"/>
    <property type="match status" value="31"/>
</dbReference>
<dbReference type="PROSITE" id="PS00010">
    <property type="entry name" value="ASX_HYDROXYL"/>
    <property type="match status" value="3"/>
</dbReference>
<feature type="disulfide bond" evidence="12">
    <location>
        <begin position="4407"/>
        <end position="4416"/>
    </location>
</feature>
<feature type="disulfide bond" evidence="13">
    <location>
        <begin position="2674"/>
        <end position="2692"/>
    </location>
</feature>
<feature type="repeat" description="LDL-receptor class B" evidence="14">
    <location>
        <begin position="400"/>
        <end position="443"/>
    </location>
</feature>
<feature type="repeat" description="LDL-receptor class B" evidence="14">
    <location>
        <begin position="4164"/>
        <end position="4207"/>
    </location>
</feature>
<keyword evidence="3" id="KW-0254">Endocytosis</keyword>
<feature type="repeat" description="LDL-receptor class B" evidence="14">
    <location>
        <begin position="1684"/>
        <end position="1726"/>
    </location>
</feature>
<dbReference type="PROSITE" id="PS50026">
    <property type="entry name" value="EGF_3"/>
    <property type="match status" value="7"/>
</dbReference>
<gene>
    <name evidence="20" type="primary">LOC100533545</name>
</gene>
<dbReference type="PROSITE" id="PS01186">
    <property type="entry name" value="EGF_2"/>
    <property type="match status" value="2"/>
</dbReference>
<keyword evidence="8 16" id="KW-0472">Membrane</keyword>
<feature type="repeat" description="LDL-receptor class B" evidence="14">
    <location>
        <begin position="1509"/>
        <end position="1553"/>
    </location>
</feature>
<feature type="disulfide bond" evidence="13">
    <location>
        <begin position="953"/>
        <end position="965"/>
    </location>
</feature>
<evidence type="ECO:0000313" key="20">
    <source>
        <dbReference type="RefSeq" id="XP_012944048.1"/>
    </source>
</evidence>
<dbReference type="PROSITE" id="PS50068">
    <property type="entry name" value="LDLRA_2"/>
    <property type="match status" value="32"/>
</dbReference>
<evidence type="ECO:0000256" key="12">
    <source>
        <dbReference type="PROSITE-ProRule" id="PRU00076"/>
    </source>
</evidence>
<feature type="repeat" description="LDL-receptor class B" evidence="14">
    <location>
        <begin position="1996"/>
        <end position="2038"/>
    </location>
</feature>
<feature type="disulfide bond" evidence="13">
    <location>
        <begin position="3637"/>
        <end position="3649"/>
    </location>
</feature>
<feature type="disulfide bond" evidence="13">
    <location>
        <begin position="2650"/>
        <end position="2665"/>
    </location>
</feature>
<dbReference type="RefSeq" id="XP_012944048.1">
    <property type="nucleotide sequence ID" value="XM_013088594.2"/>
</dbReference>
<protein>
    <submittedName>
        <fullName evidence="20">Low-density lipoprotein receptor-related protein 1</fullName>
    </submittedName>
</protein>
<dbReference type="Gene3D" id="2.10.25.10">
    <property type="entry name" value="Laminin"/>
    <property type="match status" value="11"/>
</dbReference>
<keyword evidence="9 12" id="KW-1015">Disulfide bond</keyword>
<evidence type="ECO:0000256" key="6">
    <source>
        <dbReference type="ARBA" id="ARBA00022837"/>
    </source>
</evidence>
<feature type="disulfide bond" evidence="13">
    <location>
        <begin position="1129"/>
        <end position="1147"/>
    </location>
</feature>
<dbReference type="InterPro" id="IPR000742">
    <property type="entry name" value="EGF"/>
</dbReference>
<keyword evidence="5" id="KW-0677">Repeat</keyword>
<feature type="disulfide bond" evidence="13">
    <location>
        <begin position="2975"/>
        <end position="2993"/>
    </location>
</feature>
<feature type="repeat" description="LDL-receptor class B" evidence="14">
    <location>
        <begin position="1772"/>
        <end position="1817"/>
    </location>
</feature>
<feature type="domain" description="EGF-like" evidence="18">
    <location>
        <begin position="4337"/>
        <end position="4376"/>
    </location>
</feature>
<dbReference type="PROSITE" id="PS01187">
    <property type="entry name" value="EGF_CA"/>
    <property type="match status" value="2"/>
</dbReference>
<keyword evidence="20" id="KW-0449">Lipoprotein</keyword>
<sequence>MLPSNAHVVWAVVCLQCLVSLPSSVAEKDGGSPSLGSGCQAPGLFRCQAGKGVPAKCIPQNWRCDGDRDCPLGEDETNCTVVQCGSEQFRCNRSHVLACVPKAWKCDGEPDCDQGEDEAADLCGIVKKGSRSRGNLVDTFECLPNMFRCPGSRTCIDMERLCDHRVDCPLDGADEGGHCNNRGCRNQNCFKDLCQETYQGARCYCSQGQQWNGTHCIDLNECEYDSFCDQMCVNHVPGYSCSCLPGYQLVGKGLCQIPEDSSAKLVVANYFNVELSTLNKGLDGLSSTGQQEIPGHRVTALDVDVANNTVCWITYMPKDKSSRFWCANVVKPTETWEVPLPFSLDSVRYVAKDWLSGNWYFSDETRQMIFMCNALGDYCQIVLSVGVKRPKSIVVDPTKGYLFYSDWSSTAKIGRMNLDGSELKILASNKLTHPNGLTVDLAKSQLYWADSFLNVVERVDYQGNTRTIIAKGNDVAHIFGMTILENYLYVANHLNNSIIRVHRYNTSVPNRVVSTMTKPASMKIFHPVAQTFDQADLCTKVKCEHLCVPIPSSGGPTSVNASCMCRLGFVKIDGKCQAVTSSRFLLLTNVRQGMVHTVSVDPGQAPRDLYPPINNLAQPNAVDFDASKEYIYFADVFSSTVGRRKFNSDEPVEILPIKGLNCDGLAVDWVGQNLYCADHGRSKIFAVSLRDMSQVTTILDASKVDGMSFSPKALAVDPLNGFLYWTNWALPVGNGSVSCSGLDGSQPTELQEGGFHWPHGISLDVPEQKLYVSDAFYDKIVTMKTDGSEMTELISFKDNNQYPFGISKVDNLLVWAESMNGSLMQLDLDTGYSSVLRNNSAPILDVKLYDSKLQTPLANHPCSTNNGGCSDLCLLTPEGGRVCRCADGRETSDNGVTCTGKVSSLGCARSDDFQCDDGQCVRGHAKCNGIVECADRSDEAIDSGAKCNVSMPCSEDMFNCNGSECIYKHFVCDGDQDCKFGEDEDDELCNSHTCGPDHVQCPGSKQCIHSSWLCDGEKDCQDGSDEGNHCCTDGVCEKESCGVDMFTCFDGRCINFEFRCDNEYDCTDHSDELNCDHWCDPVREFKCVNDSFCLSQIFVCDGERNCRDGSDELDCEIHKHPCHSDEFACQDGTCLRKEFHCNGNKDCFDGSDEFDCAKNISLSSRTCHATEVLCDDGSKCIPSWWRCDRDLDCPDHSDEKDCVKECVPPNFACVKHPNICLPPERLCDSKNDCPDYSDEGRLCEYDMCRNHDCEYNCHTAPQGFICSCPGGMKLKPDNRSCVAVDICEKWDICSQECTFLQREHYCSCHKGYTLQEDKYSCKPDDGNPVFIIFSNRHEIRRLNVQDKSVTSLVSGLRNTIALDFHYNKSLLFWTDVIDDKIYRGTISSNTVINMEPVIEFGLATTEGVAVDWVADNIYWVESNLDQIEVAKLDGTNRATLVASNMTSPRAIVLDPSVGKLFWTDWDGAFPRIESCSMAGEAHTRKIIYDIREHKGAGWPNGLAVDFESKRLYWVDARLDSIHSITYEGEDHHLILKSHRNLNHPFSVTVFEHYVYWTDWRFNSLVMANKFNGSDVQVIQRTYTQPFDLQVFHKMRQPEMFNPCKDSRCSHLCLIGDKLMPVCGCPHRYKLSADDITCERDNTFLLFAKENEIRGVDLDNAHHNVIPSITVPFVENASAIDYMEEQLYWTDMKKNVISSAFLNGTGITTVIDSGLSNPLAFAIDWMSRNMYFSSYTETEASISVAQLDGAYRKEIYKKTYSKPNSLAIHPSLGLMFWSDVGGEAHTIWKARMDGQHSRVFVTGDEVQKPASLTLDLDADHLYWISRDAGAIFWCNIRGTELCQPQRKQEVPIEAPISMTIYNKVNKLNKKEQVLFYANYTNIFKYHNGQQKIMRNDTPTIYDLRVYDPSSRKAKENNCTKNNGGCQQLCLPSGGGRVCACTLGYWADGNFCKGIDTFLLFSQASEIHGLTLINQTGALAPISKISQAASVDFHAKKGYIYWVDSDRRLISRIKRDLSGRETVVSEGISGAESLAVDWIGDNVYWTDQGHGTIEVAKLDGSKRYVLMHENIEKPGSIKLHPTKGYMYFADRGSYPRIVRARLDGSEREDFVVSTEDMPVKSPYGLAVDYETDDLFWCDKDLNKIERVSPAGERHTLLAINLTDCMSLAVYGDDVYYADSTDLNGSIKYVHKNGVKGIQVLKQNITNLKDIKVFDAKVQTGSNKCKENNGGCQELCLYRGEGAATCACSYTELAEDGRTCQSYDAFLLYSEVTSLKSLLLDNSTNPNAPRKPISNGTGMKNVIGLAFDYTAQRIFFSDIQQGNIQSVFFNGTGFQKVMSGVGSAEGLAFDPMQQHLYWTSYSGSTINRLSFSKQSTISNSHEIVVQLDSHDHPRDIVVSACKRRIFWTNWSDRRPSIQTAIINNQWKGKFITESIITDQIRTPNGLAIDHREQKLYWSDARLDKIERCNFDGTGRVIIVTTIPQHSFGLAVYADSLYWTDWVLRAVIRANKYDGTVVWKKKNINRQPMGIIAVAPDTDDCTVDPCHNNSYGCAEICTIADNGQPMCECGKDKKLLPDGKRCVLGLVENCGLDDFVCEDSRWCISYDKTCNGVADCLDASDESEQFCSTRKCPASFFSCSGRGNHRCVAMSLVCDGKNDCGDGSDENSCPCGTNEFQCANGMCIQDKYRCDYDNDCPDHSDEIGCNNTCEDVKISGVKHHGLIPCNTTSMCIYPSWVCDGSNDCWDNSDEANCNNTGCSDDAFKCDNGHCILPQWRCDQDQDCSDGSDEANCTGIMCEKGQHECHNGCIPQSWVCDGHVDCHDNSDEDEDLCKQHTCSEAQFRCSTGRCIPLEWLCDGDSDCPGSEDEQEGNATHCAPVKCNPDQFMCLNRRCILSEFYCDGENDCHDNSDEPDTCVYQECAEDEYRCGSKNNFHCIGASKRCDGKIDCRDHSDEKDCPRPGEADGIKNTCKDPSQFQCDNLMCIDEKLVCNGRNDCQDNSDEPSICGLDECKSKKWPLCGPRGKCIDKKIGYECECYPGYQVEALTPSSKPGSHYRKSCVDVDECSVSFPCSHYCDNKVGSFSCRCAEGYRLHSDGRTCVVTDGIPPQLLVSNRYHLRLINTNKLNQMYTLTSNLSNSVAVDFDWQEQVVFWSDITREKSSISRMAYDFRTHKAGEVKSLHSTTVRNPDGLAVDWVGRNLYWCDKNTDTIEVSQLDGRYRKVLLREGLNEPRALEVFPKKGLLFFTDWGDVPYIGRLNMDGTGMRKIINESIAWPNALTIDYITEKIFWGDGNLDYIGMAELDGSNPQVIGNNRRTPHIFALTTFQGFLYWTDWESKSVLTAPVYTDTNANISKVVSVQDRPMDIQIVHPLRQAPVVDRFGKNPCEYKNCDKLCLLRPGTHGHEVEAVCGCPEHFYLAADGRSCIENCTSSQFHCVSSSKCIPKWWKCDNFADCEEGSDETPEECSSRPYYCAHHGMFQCASATSAKDCLLPLRICDGVAQCQDGSDESNCSTYTCMEHFVKCRADNKCIPKSQFCDGVPHCSDHEDELNCENNSCPESMFNCTNGKCVPYVWKCDNDNDCGDNSDEPADCKSVTCKEGHFKCKGTGKCIPEPWKCDGDQDCGDDDDSDEAQDICSTQTCNPSNFRCLNGHCIPGRWRCDNYDDCQDHSDEQGCGVRECYDNEFKCTNGRCIPKSLACNGVTDCPDGNDETSCDLKCDNATEFQCQRPAECISLTWKCDGEIDCEDGTDEWTCPNRECSHLEFKCSNSVCVPKQFRCDSDNDCGDNSDEERCDEIACPPGRFRCKDHTCIWSSMVCNNEKDCAGGEDESHDLCSFVKNCTWPNVLCESKLECIQPKQVCDSHQDCLDGSDEDSKLCNSLNTTRTDSCKEFNGGCEHHCKDTQYGPQCSCKIYHKLNADGLSCSLDNPCEHYHACSQHCEFHSYKINCSCEKGFERRIFDNNATLSTCVATGEEPHMLIVEKGNVLLKSQLSSSSAPKAFIPKNESNVIISIDVDIAKDTAFFINHTGMTFNLMKQTDLTWSSQQNKRRRRRSMVSFAKPPEALKTPGFEVRSVAVDWVANMLYLTDATNKGIYACNYNCQRGKTVVEGNIDEPHSVVVDPMAGFIFWTDRGNVPKIERSNLDGSERLVVVSTEMSWPNGLAVDRVRRWLYWADSKKKTIEVAKYDGTRRQTLYSARMFKDDPPFAVEVFEDYLYVLTLYEGKALKLSKFHDSLGLPAPKATLFSILHHVRDLVIVQENKQPKVSSHCNSSTCPASQICFNTPEKGHVCHCPDKPVMEDGNCSSAAEPTCDGYCLNGGDCTQGKGKVKCSCRQDFTGDRCEKYACTGYCQNDGICEMITGDSGREPHCLCPPNYTGKKCETARKEDEWCSQVCNNRGKCVTEKGGYVTCKCSQGFTGKRCEQCTDFHCHNGGKCIKDKQGVSSCECQFASLDPQCLLRNPCIELCASGAPVRHGKCNCSCGPTYLADDCSSSSSNNCEGYCEHGTCSIVNGKRKCSCDDDKYYTGERCNECQCENEGKCAKNQNGTISCECKFDFSGDLCNVKGSEMGTAGGSSGGTNPLIIVIPIVVCLLLIIVIAVIVVFVLRKRKRRTSQYGHKRMDDRGGNMNVTNPVYMKRDGEDDDEDEEDPLASGLIFTGDATTNFANPMYDVYSSDSTQKLLREENHNFDDLSVQYMGTDLPGDVPETRSSVA</sequence>
<feature type="disulfide bond" evidence="13">
    <location>
        <begin position="3801"/>
        <end position="3819"/>
    </location>
</feature>
<feature type="disulfide bond" evidence="12">
    <location>
        <begin position="4306"/>
        <end position="4316"/>
    </location>
</feature>
<comment type="caution">
    <text evidence="12">Lacks conserved residue(s) required for the propagation of feature annotation.</text>
</comment>
<feature type="disulfide bond" evidence="13">
    <location>
        <begin position="2884"/>
        <end position="2902"/>
    </location>
</feature>
<feature type="disulfide bond" evidence="13">
    <location>
        <begin position="3794"/>
        <end position="3806"/>
    </location>
</feature>
<dbReference type="InterPro" id="IPR051221">
    <property type="entry name" value="LDLR-related"/>
</dbReference>
<feature type="transmembrane region" description="Helical" evidence="16">
    <location>
        <begin position="4576"/>
        <end position="4600"/>
    </location>
</feature>
<feature type="disulfide bond" evidence="13">
    <location>
        <begin position="1187"/>
        <end position="1202"/>
    </location>
</feature>
<reference evidence="20" key="1">
    <citation type="submission" date="2025-08" db="UniProtKB">
        <authorList>
            <consortium name="RefSeq"/>
        </authorList>
    </citation>
    <scope>IDENTIFICATION</scope>
</reference>
<feature type="disulfide bond" evidence="13">
    <location>
        <begin position="2754"/>
        <end position="2766"/>
    </location>
</feature>
<feature type="disulfide bond" evidence="13">
    <location>
        <begin position="915"/>
        <end position="933"/>
    </location>
</feature>
<feature type="domain" description="EGF-like" evidence="18">
    <location>
        <begin position="218"/>
        <end position="256"/>
    </location>
</feature>
<dbReference type="InterPro" id="IPR001881">
    <property type="entry name" value="EGF-like_Ca-bd_dom"/>
</dbReference>
<dbReference type="SUPFAM" id="SSF57196">
    <property type="entry name" value="EGF/Laminin"/>
    <property type="match status" value="5"/>
</dbReference>
<feature type="disulfide bond" evidence="13">
    <location>
        <begin position="1041"/>
        <end position="1053"/>
    </location>
</feature>
<dbReference type="InterPro" id="IPR018097">
    <property type="entry name" value="EGF_Ca-bd_CS"/>
</dbReference>
<keyword evidence="11" id="KW-0325">Glycoprotein</keyword>
<feature type="disulfide bond" evidence="13">
    <location>
        <begin position="3560"/>
        <end position="3578"/>
    </location>
</feature>
<feature type="disulfide bond" evidence="13">
    <location>
        <begin position="2667"/>
        <end position="2679"/>
    </location>
</feature>
<dbReference type="PROSITE" id="PS00022">
    <property type="entry name" value="EGF_1"/>
    <property type="match status" value="3"/>
</dbReference>
<keyword evidence="7 16" id="KW-1133">Transmembrane helix</keyword>
<feature type="disulfide bond" evidence="13">
    <location>
        <begin position="2761"/>
        <end position="2779"/>
    </location>
</feature>
<keyword evidence="6" id="KW-0106">Calcium</keyword>
<evidence type="ECO:0000256" key="8">
    <source>
        <dbReference type="ARBA" id="ARBA00023136"/>
    </source>
</evidence>
<feature type="disulfide bond" evidence="13">
    <location>
        <begin position="3656"/>
        <end position="3671"/>
    </location>
</feature>
<keyword evidence="17" id="KW-0732">Signal</keyword>
<dbReference type="PROSITE" id="PS01209">
    <property type="entry name" value="LDLRA_1"/>
    <property type="match status" value="13"/>
</dbReference>
<dbReference type="Pfam" id="PF16472">
    <property type="entry name" value="DUF5050"/>
    <property type="match status" value="1"/>
</dbReference>
<feature type="region of interest" description="Disordered" evidence="15">
    <location>
        <begin position="4611"/>
        <end position="4645"/>
    </location>
</feature>
<feature type="domain" description="EGF-like" evidence="18">
    <location>
        <begin position="4302"/>
        <end position="4334"/>
    </location>
</feature>
<evidence type="ECO:0000256" key="1">
    <source>
        <dbReference type="ARBA" id="ARBA00004167"/>
    </source>
</evidence>
<dbReference type="SMART" id="SM00135">
    <property type="entry name" value="LY"/>
    <property type="match status" value="34"/>
</dbReference>
<feature type="disulfide bond" evidence="13">
    <location>
        <begin position="2686"/>
        <end position="2701"/>
    </location>
</feature>
<feature type="disulfide bond" evidence="13">
    <location>
        <begin position="3533"/>
        <end position="3548"/>
    </location>
</feature>
<feature type="disulfide bond" evidence="13">
    <location>
        <begin position="1100"/>
        <end position="1115"/>
    </location>
</feature>
<feature type="repeat" description="LDL-receptor class B" evidence="14">
    <location>
        <begin position="2082"/>
        <end position="2129"/>
    </location>
</feature>
<evidence type="ECO:0000259" key="18">
    <source>
        <dbReference type="PROSITE" id="PS50026"/>
    </source>
</evidence>
<dbReference type="GeneID" id="100533545"/>
<feature type="domain" description="EGF-like" evidence="18">
    <location>
        <begin position="4525"/>
        <end position="4557"/>
    </location>
</feature>
<feature type="disulfide bond" evidence="13">
    <location>
        <begin position="2833"/>
        <end position="2845"/>
    </location>
</feature>
<dbReference type="InterPro" id="IPR000152">
    <property type="entry name" value="EGF-type_Asp/Asn_hydroxyl_site"/>
</dbReference>
<feature type="disulfide bond" evidence="13">
    <location>
        <begin position="3493"/>
        <end position="3508"/>
    </location>
</feature>
<accession>A0ABM1AAM0</accession>
<dbReference type="Pfam" id="PF14670">
    <property type="entry name" value="FXa_inhibition"/>
    <property type="match status" value="1"/>
</dbReference>
<dbReference type="SMART" id="SM00179">
    <property type="entry name" value="EGF_CA"/>
    <property type="match status" value="7"/>
</dbReference>
<dbReference type="InterPro" id="IPR000033">
    <property type="entry name" value="LDLR_classB_rpt"/>
</dbReference>
<feature type="disulfide bond" evidence="13">
    <location>
        <begin position="3676"/>
        <end position="3688"/>
    </location>
</feature>
<dbReference type="InterPro" id="IPR036055">
    <property type="entry name" value="LDL_receptor-like_sf"/>
</dbReference>
<feature type="disulfide bond" evidence="12">
    <location>
        <begin position="4547"/>
        <end position="4556"/>
    </location>
</feature>
<feature type="domain" description="EGF-like" evidence="18">
    <location>
        <begin position="4381"/>
        <end position="4417"/>
    </location>
</feature>
<dbReference type="CDD" id="cd00054">
    <property type="entry name" value="EGF_CA"/>
    <property type="match status" value="2"/>
</dbReference>
<feature type="repeat" description="LDL-receptor class B" evidence="14">
    <location>
        <begin position="1415"/>
        <end position="1457"/>
    </location>
</feature>
<feature type="repeat" description="LDL-receptor class B" evidence="14">
    <location>
        <begin position="444"/>
        <end position="487"/>
    </location>
</feature>
<evidence type="ECO:0000256" key="7">
    <source>
        <dbReference type="ARBA" id="ARBA00022989"/>
    </source>
</evidence>
<keyword evidence="2 12" id="KW-0245">EGF-like domain</keyword>